<proteinExistence type="predicted"/>
<reference evidence="3" key="1">
    <citation type="submission" date="2017-03" db="EMBL/GenBank/DDBJ databases">
        <authorList>
            <person name="Monnet C."/>
        </authorList>
    </citation>
    <scope>NUCLEOTIDE SEQUENCE [LARGE SCALE GENOMIC DNA]</scope>
    <source>
        <strain evidence="3">ATCC 49514</strain>
    </source>
</reference>
<name>A0A2H1J648_9MICO</name>
<dbReference type="PANTHER" id="PTHR33744">
    <property type="entry name" value="CARBOHYDRATE DIACID REGULATOR"/>
    <property type="match status" value="1"/>
</dbReference>
<dbReference type="InterPro" id="IPR025736">
    <property type="entry name" value="PucR_C-HTH_dom"/>
</dbReference>
<evidence type="ECO:0000313" key="2">
    <source>
        <dbReference type="EMBL" id="SMX82883.1"/>
    </source>
</evidence>
<dbReference type="InterPro" id="IPR042070">
    <property type="entry name" value="PucR_C-HTH_sf"/>
</dbReference>
<dbReference type="Proteomes" id="UP000234382">
    <property type="component" value="Unassembled WGS sequence"/>
</dbReference>
<dbReference type="Gene3D" id="1.10.10.2840">
    <property type="entry name" value="PucR C-terminal helix-turn-helix domain"/>
    <property type="match status" value="1"/>
</dbReference>
<sequence length="383" mass="42563">MRARQEISQERIFDELLMSLDAVDPVESMLKKVVRLCGGSALVINELGEVVRSVGAAPSHLLSEWIRSSVFSGDVGSGSHCETIRGTIGRWAVSARTMRIRLRDHAVVVASHDDEEAVADRRAEVDAVLDTVSKLLRAFAGFESFSISNRNEESARLLRDLEAGISVGREASLWRSLERFGFSAFEPVRVLRIRTDPEQTSTELRRAEVGNGLLLSDSGTMPTEIEMIALCKADYEIRQRFDEPGLIGIGISGPFTALSQVPEMLRAADVALVAAADSGFAYVDEMRPIEWAAARMNSRFDRQLISRFLGLLSESEDAWTTLTTYIDCGAKISETAARLHVHENTVRYRLGQIEKKLNRRLGDPFTMADIVIAFESKRMEIAR</sequence>
<dbReference type="Pfam" id="PF13556">
    <property type="entry name" value="HTH_30"/>
    <property type="match status" value="1"/>
</dbReference>
<dbReference type="RefSeq" id="WP_101546002.1">
    <property type="nucleotide sequence ID" value="NZ_FXYX01000009.1"/>
</dbReference>
<gene>
    <name evidence="2" type="ORF">BI49514_01663</name>
</gene>
<feature type="domain" description="PucR C-terminal helix-turn-helix" evidence="1">
    <location>
        <begin position="320"/>
        <end position="374"/>
    </location>
</feature>
<evidence type="ECO:0000313" key="3">
    <source>
        <dbReference type="Proteomes" id="UP000234382"/>
    </source>
</evidence>
<accession>A0A2H1J648</accession>
<dbReference type="InterPro" id="IPR051448">
    <property type="entry name" value="CdaR-like_regulators"/>
</dbReference>
<protein>
    <submittedName>
        <fullName evidence="2">PucR C-terminal helix-turn-helix domain-containing protein</fullName>
    </submittedName>
</protein>
<dbReference type="PANTHER" id="PTHR33744:SF7">
    <property type="entry name" value="PUCR FAMILY TRANSCRIPTIONAL REGULATOR"/>
    <property type="match status" value="1"/>
</dbReference>
<organism evidence="2 3">
    <name type="scientific">Brevibacterium iodinum ATCC 49514</name>
    <dbReference type="NCBI Taxonomy" id="1255616"/>
    <lineage>
        <taxon>Bacteria</taxon>
        <taxon>Bacillati</taxon>
        <taxon>Actinomycetota</taxon>
        <taxon>Actinomycetes</taxon>
        <taxon>Micrococcales</taxon>
        <taxon>Brevibacteriaceae</taxon>
        <taxon>Brevibacterium</taxon>
    </lineage>
</organism>
<evidence type="ECO:0000259" key="1">
    <source>
        <dbReference type="Pfam" id="PF13556"/>
    </source>
</evidence>
<dbReference type="EMBL" id="FXYX01000009">
    <property type="protein sequence ID" value="SMX82883.1"/>
    <property type="molecule type" value="Genomic_DNA"/>
</dbReference>
<keyword evidence="3" id="KW-1185">Reference proteome</keyword>
<dbReference type="AlphaFoldDB" id="A0A2H1J648"/>